<protein>
    <recommendedName>
        <fullName evidence="6">nicotinamidase</fullName>
        <ecNumber evidence="6">3.5.1.19</ecNumber>
    </recommendedName>
    <alternativeName>
        <fullName evidence="7">Nicotinamide deamidase</fullName>
    </alternativeName>
</protein>
<dbReference type="EC" id="3.5.1.19" evidence="6"/>
<evidence type="ECO:0000313" key="10">
    <source>
        <dbReference type="Proteomes" id="UP000247696"/>
    </source>
</evidence>
<keyword evidence="3" id="KW-0479">Metal-binding</keyword>
<organism evidence="9 10">
    <name type="scientific">Corynebacterium provencense</name>
    <dbReference type="NCBI Taxonomy" id="1737425"/>
    <lineage>
        <taxon>Bacteria</taxon>
        <taxon>Bacillati</taxon>
        <taxon>Actinomycetota</taxon>
        <taxon>Actinomycetes</taxon>
        <taxon>Mycobacteriales</taxon>
        <taxon>Corynebacteriaceae</taxon>
        <taxon>Corynebacterium</taxon>
    </lineage>
</organism>
<keyword evidence="4 9" id="KW-0378">Hydrolase</keyword>
<dbReference type="GO" id="GO:0046872">
    <property type="term" value="F:metal ion binding"/>
    <property type="evidence" value="ECO:0007669"/>
    <property type="project" value="UniProtKB-KW"/>
</dbReference>
<keyword evidence="10" id="KW-1185">Reference proteome</keyword>
<dbReference type="GO" id="GO:0008936">
    <property type="term" value="F:nicotinamidase activity"/>
    <property type="evidence" value="ECO:0007669"/>
    <property type="project" value="UniProtKB-EC"/>
</dbReference>
<gene>
    <name evidence="9" type="primary">pncA</name>
    <name evidence="9" type="ORF">Csp1_09540</name>
</gene>
<proteinExistence type="inferred from homology"/>
<evidence type="ECO:0000256" key="2">
    <source>
        <dbReference type="ARBA" id="ARBA00022642"/>
    </source>
</evidence>
<dbReference type="GO" id="GO:0019363">
    <property type="term" value="P:pyridine nucleotide biosynthetic process"/>
    <property type="evidence" value="ECO:0007669"/>
    <property type="project" value="UniProtKB-KW"/>
</dbReference>
<evidence type="ECO:0000313" key="9">
    <source>
        <dbReference type="EMBL" id="AWT25760.1"/>
    </source>
</evidence>
<dbReference type="Pfam" id="PF00857">
    <property type="entry name" value="Isochorismatase"/>
    <property type="match status" value="1"/>
</dbReference>
<dbReference type="RefSeq" id="WP_110481205.1">
    <property type="nucleotide sequence ID" value="NZ_CP024988.1"/>
</dbReference>
<dbReference type="Gene3D" id="3.40.50.850">
    <property type="entry name" value="Isochorismatase-like"/>
    <property type="match status" value="1"/>
</dbReference>
<feature type="domain" description="Isochorismatase-like" evidence="8">
    <location>
        <begin position="3"/>
        <end position="191"/>
    </location>
</feature>
<evidence type="ECO:0000256" key="1">
    <source>
        <dbReference type="ARBA" id="ARBA00006336"/>
    </source>
</evidence>
<dbReference type="EMBL" id="CP024988">
    <property type="protein sequence ID" value="AWT25760.1"/>
    <property type="molecule type" value="Genomic_DNA"/>
</dbReference>
<dbReference type="KEGG" id="cpre:Csp1_09540"/>
<dbReference type="SUPFAM" id="SSF52499">
    <property type="entry name" value="Isochorismatase-like hydrolases"/>
    <property type="match status" value="1"/>
</dbReference>
<comment type="pathway">
    <text evidence="5">Cofactor biosynthesis; nicotinate biosynthesis; nicotinate from nicotinamide: step 1/1.</text>
</comment>
<keyword evidence="2" id="KW-0662">Pyridine nucleotide biosynthesis</keyword>
<dbReference type="InterPro" id="IPR000868">
    <property type="entry name" value="Isochorismatase-like_dom"/>
</dbReference>
<dbReference type="PANTHER" id="PTHR11080:SF2">
    <property type="entry name" value="LD05707P"/>
    <property type="match status" value="1"/>
</dbReference>
<dbReference type="Proteomes" id="UP000247696">
    <property type="component" value="Chromosome"/>
</dbReference>
<reference evidence="10" key="1">
    <citation type="submission" date="2017-11" db="EMBL/GenBank/DDBJ databases">
        <title>Otitis media/interna in a cat caused by the recently described species Corynebacterium provencense.</title>
        <authorList>
            <person name="Kittl S."/>
            <person name="Brodard I."/>
            <person name="Rychener L."/>
            <person name="Jores J."/>
            <person name="Roosje P."/>
            <person name="Gobeli Brawand S."/>
        </authorList>
    </citation>
    <scope>NUCLEOTIDE SEQUENCE [LARGE SCALE GENOMIC DNA]</scope>
    <source>
        <strain evidence="10">17KM38</strain>
    </source>
</reference>
<evidence type="ECO:0000259" key="8">
    <source>
        <dbReference type="Pfam" id="PF00857"/>
    </source>
</evidence>
<sequence length="200" mass="21073">MRALIVVDVQNDFCPGGSLATARGAEVAEALTPFLREARSRGLYPVVAGTKDWHIDPGDHFAAEGQEPDFEESWPVHCVAGTRGAQAHPGLDTSMVDAWFLKGEHSAAYSGFEGHLEGARDSLAQWLRDRGATDVDVCGIATDFCVRATALDAVAEGFRVRVISDLCAPVTAGGGAVAFNQMAYVGVELVESGDLVGPNA</sequence>
<evidence type="ECO:0000256" key="3">
    <source>
        <dbReference type="ARBA" id="ARBA00022723"/>
    </source>
</evidence>
<dbReference type="STRING" id="1737425.GCA_900049755_00334"/>
<evidence type="ECO:0000256" key="4">
    <source>
        <dbReference type="ARBA" id="ARBA00022801"/>
    </source>
</evidence>
<evidence type="ECO:0000256" key="5">
    <source>
        <dbReference type="ARBA" id="ARBA00037900"/>
    </source>
</evidence>
<evidence type="ECO:0000256" key="6">
    <source>
        <dbReference type="ARBA" id="ARBA00039017"/>
    </source>
</evidence>
<dbReference type="InterPro" id="IPR052347">
    <property type="entry name" value="Isochorismatase_Nicotinamidase"/>
</dbReference>
<comment type="similarity">
    <text evidence="1">Belongs to the isochorismatase family.</text>
</comment>
<dbReference type="OrthoDB" id="9791276at2"/>
<dbReference type="InterPro" id="IPR036380">
    <property type="entry name" value="Isochorismatase-like_sf"/>
</dbReference>
<accession>A0A2Z3YRL6</accession>
<dbReference type="AlphaFoldDB" id="A0A2Z3YRL6"/>
<dbReference type="PANTHER" id="PTHR11080">
    <property type="entry name" value="PYRAZINAMIDASE/NICOTINAMIDASE"/>
    <property type="match status" value="1"/>
</dbReference>
<evidence type="ECO:0000256" key="7">
    <source>
        <dbReference type="ARBA" id="ARBA00043224"/>
    </source>
</evidence>
<name>A0A2Z3YRL6_9CORY</name>